<sequence length="39" mass="4449">MAGKGNNCPALHKMKFVLFLFLNDHTPIMPEKLIEGMYV</sequence>
<name>A0A077NUW3_XENBV</name>
<reference evidence="1" key="1">
    <citation type="submission" date="2013-07" db="EMBL/GenBank/DDBJ databases">
        <title>Sub-species coevolution in mutualistic symbiosis.</title>
        <authorList>
            <person name="Murfin K."/>
            <person name="Klassen J."/>
            <person name="Lee M."/>
            <person name="Forst S."/>
            <person name="Stock P."/>
            <person name="Goodrich-Blair H."/>
        </authorList>
    </citation>
    <scope>NUCLEOTIDE SEQUENCE [LARGE SCALE GENOMIC DNA]</scope>
    <source>
        <strain evidence="1">Feltiae Moldova</strain>
    </source>
</reference>
<dbReference type="EMBL" id="CBSV010000170">
    <property type="protein sequence ID" value="CDH02188.1"/>
    <property type="molecule type" value="Genomic_DNA"/>
</dbReference>
<dbReference type="HOGENOM" id="CLU_3319404_0_0_6"/>
<accession>A0A077NUW3</accession>
<evidence type="ECO:0000313" key="1">
    <source>
        <dbReference type="EMBL" id="CDH02188.1"/>
    </source>
</evidence>
<dbReference type="AlphaFoldDB" id="A0A077NUW3"/>
<comment type="caution">
    <text evidence="1">The sequence shown here is derived from an EMBL/GenBank/DDBJ whole genome shotgun (WGS) entry which is preliminary data.</text>
</comment>
<protein>
    <submittedName>
        <fullName evidence="1">Uncharacterized protein</fullName>
    </submittedName>
</protein>
<organism evidence="1">
    <name type="scientific">Xenorhabdus bovienii str. feltiae Moldova</name>
    <dbReference type="NCBI Taxonomy" id="1398200"/>
    <lineage>
        <taxon>Bacteria</taxon>
        <taxon>Pseudomonadati</taxon>
        <taxon>Pseudomonadota</taxon>
        <taxon>Gammaproteobacteria</taxon>
        <taxon>Enterobacterales</taxon>
        <taxon>Morganellaceae</taxon>
        <taxon>Xenorhabdus</taxon>
    </lineage>
</organism>
<dbReference type="Proteomes" id="UP000028487">
    <property type="component" value="Unassembled WGS sequence"/>
</dbReference>
<proteinExistence type="predicted"/>
<gene>
    <name evidence="1" type="ORF">XBFM1_2510043</name>
</gene>